<gene>
    <name evidence="1" type="ORF">PTRA_b0235</name>
</gene>
<evidence type="ECO:0000313" key="2">
    <source>
        <dbReference type="Proteomes" id="UP000065261"/>
    </source>
</evidence>
<sequence length="48" mass="5726">MKLVKYSVYTKIMQNKPPYFCIIFNNGINTKVTFYLLLNKVNFYSLVL</sequence>
<dbReference type="KEGG" id="ptn:PTRA_b0235"/>
<name>A0A0U2ITC9_9GAMM</name>
<protein>
    <submittedName>
        <fullName evidence="1">Uncharacterized protein</fullName>
    </submittedName>
</protein>
<dbReference type="AlphaFoldDB" id="A0A0U2ITC9"/>
<proteinExistence type="predicted"/>
<dbReference type="PATRIC" id="fig|1315283.4.peg.3342"/>
<accession>A0A0U2ITC9</accession>
<evidence type="ECO:0000313" key="1">
    <source>
        <dbReference type="EMBL" id="ALS34751.1"/>
    </source>
</evidence>
<dbReference type="Proteomes" id="UP000065261">
    <property type="component" value="Chromosome II"/>
</dbReference>
<reference evidence="1 2" key="1">
    <citation type="submission" date="2015-03" db="EMBL/GenBank/DDBJ databases">
        <authorList>
            <person name="Murphy D."/>
        </authorList>
    </citation>
    <scope>NUCLEOTIDE SEQUENCE [LARGE SCALE GENOMIC DNA]</scope>
    <source>
        <strain evidence="1 2">KMM 520</strain>
    </source>
</reference>
<organism evidence="1">
    <name type="scientific">Pseudoalteromonas translucida KMM 520</name>
    <dbReference type="NCBI Taxonomy" id="1315283"/>
    <lineage>
        <taxon>Bacteria</taxon>
        <taxon>Pseudomonadati</taxon>
        <taxon>Pseudomonadota</taxon>
        <taxon>Gammaproteobacteria</taxon>
        <taxon>Alteromonadales</taxon>
        <taxon>Pseudoalteromonadaceae</taxon>
        <taxon>Pseudoalteromonas</taxon>
    </lineage>
</organism>
<dbReference type="EMBL" id="CP011035">
    <property type="protein sequence ID" value="ALS34751.1"/>
    <property type="molecule type" value="Genomic_DNA"/>
</dbReference>